<dbReference type="InterPro" id="IPR049163">
    <property type="entry name" value="Pif1-like_2B_dom"/>
</dbReference>
<keyword evidence="3" id="KW-1185">Reference proteome</keyword>
<organism evidence="2 3">
    <name type="scientific">Phytophthora megakarya</name>
    <dbReference type="NCBI Taxonomy" id="4795"/>
    <lineage>
        <taxon>Eukaryota</taxon>
        <taxon>Sar</taxon>
        <taxon>Stramenopiles</taxon>
        <taxon>Oomycota</taxon>
        <taxon>Peronosporomycetes</taxon>
        <taxon>Peronosporales</taxon>
        <taxon>Peronosporaceae</taxon>
        <taxon>Phytophthora</taxon>
    </lineage>
</organism>
<reference evidence="3" key="1">
    <citation type="submission" date="2017-03" db="EMBL/GenBank/DDBJ databases">
        <title>Phytopthora megakarya and P. palmivora, two closely related causual agents of cacao black pod achieved similar genome size and gene model numbers by different mechanisms.</title>
        <authorList>
            <person name="Ali S."/>
            <person name="Shao J."/>
            <person name="Larry D.J."/>
            <person name="Kronmiller B."/>
            <person name="Shen D."/>
            <person name="Strem M.D."/>
            <person name="Melnick R.L."/>
            <person name="Guiltinan M.J."/>
            <person name="Tyler B.M."/>
            <person name="Meinhardt L.W."/>
            <person name="Bailey B.A."/>
        </authorList>
    </citation>
    <scope>NUCLEOTIDE SEQUENCE [LARGE SCALE GENOMIC DNA]</scope>
    <source>
        <strain evidence="3">zdho120</strain>
    </source>
</reference>
<dbReference type="EMBL" id="NBNE01001003">
    <property type="protein sequence ID" value="OWZ16072.1"/>
    <property type="molecule type" value="Genomic_DNA"/>
</dbReference>
<gene>
    <name evidence="2" type="ORF">PHMEG_00010186</name>
</gene>
<dbReference type="OrthoDB" id="432234at2759"/>
<accession>A0A225WEW3</accession>
<dbReference type="Pfam" id="PF21530">
    <property type="entry name" value="Pif1_2B_dom"/>
    <property type="match status" value="1"/>
</dbReference>
<name>A0A225WEW3_9STRA</name>
<evidence type="ECO:0000259" key="1">
    <source>
        <dbReference type="Pfam" id="PF21530"/>
    </source>
</evidence>
<evidence type="ECO:0000313" key="3">
    <source>
        <dbReference type="Proteomes" id="UP000198211"/>
    </source>
</evidence>
<dbReference type="Proteomes" id="UP000198211">
    <property type="component" value="Unassembled WGS sequence"/>
</dbReference>
<dbReference type="InterPro" id="IPR051055">
    <property type="entry name" value="PIF1_helicase"/>
</dbReference>
<keyword evidence="2" id="KW-0067">ATP-binding</keyword>
<evidence type="ECO:0000313" key="2">
    <source>
        <dbReference type="EMBL" id="OWZ16072.1"/>
    </source>
</evidence>
<comment type="caution">
    <text evidence="2">The sequence shown here is derived from an EMBL/GenBank/DDBJ whole genome shotgun (WGS) entry which is preliminary data.</text>
</comment>
<proteinExistence type="predicted"/>
<dbReference type="AlphaFoldDB" id="A0A225WEW3"/>
<keyword evidence="2" id="KW-0347">Helicase</keyword>
<keyword evidence="2" id="KW-0378">Hydrolase</keyword>
<protein>
    <submittedName>
        <fullName evidence="2">Helitron helicase</fullName>
    </submittedName>
</protein>
<dbReference type="PANTHER" id="PTHR47642">
    <property type="entry name" value="ATP-DEPENDENT DNA HELICASE"/>
    <property type="match status" value="1"/>
</dbReference>
<sequence length="316" mass="35482">MAQQTKKPATAIQDVHLVIIDKFSVISCGMLHWIDERMKKIWPLQRHLPFPAVPYALSTPLRQVYNDVQRKGRELWEAIPHVCMLTDQNRGKRDLDWFDALRRLRRRRPTTADIELINPRCCSGDCLPAEYSKAKHIAHKNVDVDTSNDERLHASNASIVPIHALHHGQQKRLHQQQEIPEGTVSALVNEAKSPQSARDRVVATKLTLCLGAPVTFTINLDQSAGLCNGTNGVIYDLIFIAGTDLPIVLVKVTGLYLRPSFLKDVPSIVLVVPREVSCGKKNSDLRVIRRGIPFATGERYSHSHGPMLIVRQGRVS</sequence>
<keyword evidence="2" id="KW-0547">Nucleotide-binding</keyword>
<dbReference type="GO" id="GO:0004386">
    <property type="term" value="F:helicase activity"/>
    <property type="evidence" value="ECO:0007669"/>
    <property type="project" value="UniProtKB-KW"/>
</dbReference>
<dbReference type="PANTHER" id="PTHR47642:SF6">
    <property type="entry name" value="ATP-DEPENDENT DNA HELICASE"/>
    <property type="match status" value="1"/>
</dbReference>
<feature type="domain" description="DNA helicase Pif1-like 2B" evidence="1">
    <location>
        <begin position="203"/>
        <end position="237"/>
    </location>
</feature>